<reference evidence="2" key="1">
    <citation type="journal article" date="2014" name="Int. J. Syst. Evol. Microbiol.">
        <title>Complete genome sequence of Corynebacterium casei LMG S-19264T (=DSM 44701T), isolated from a smear-ripened cheese.</title>
        <authorList>
            <consortium name="US DOE Joint Genome Institute (JGI-PGF)"/>
            <person name="Walter F."/>
            <person name="Albersmeier A."/>
            <person name="Kalinowski J."/>
            <person name="Ruckert C."/>
        </authorList>
    </citation>
    <scope>NUCLEOTIDE SEQUENCE</scope>
    <source>
        <strain evidence="2">JCM 13583</strain>
    </source>
</reference>
<organism evidence="2 3">
    <name type="scientific">Thermogymnomonas acidicola</name>
    <dbReference type="NCBI Taxonomy" id="399579"/>
    <lineage>
        <taxon>Archaea</taxon>
        <taxon>Methanobacteriati</taxon>
        <taxon>Thermoplasmatota</taxon>
        <taxon>Thermoplasmata</taxon>
        <taxon>Thermoplasmatales</taxon>
        <taxon>Thermogymnomonas</taxon>
    </lineage>
</organism>
<evidence type="ECO:0000313" key="3">
    <source>
        <dbReference type="Proteomes" id="UP000632195"/>
    </source>
</evidence>
<keyword evidence="1" id="KW-0812">Transmembrane</keyword>
<keyword evidence="3" id="KW-1185">Reference proteome</keyword>
<gene>
    <name evidence="2" type="ORF">GCM10007108_13060</name>
</gene>
<proteinExistence type="predicted"/>
<dbReference type="EMBL" id="BMNY01000002">
    <property type="protein sequence ID" value="GGM76460.1"/>
    <property type="molecule type" value="Genomic_DNA"/>
</dbReference>
<feature type="transmembrane region" description="Helical" evidence="1">
    <location>
        <begin position="106"/>
        <end position="130"/>
    </location>
</feature>
<keyword evidence="1" id="KW-0472">Membrane</keyword>
<keyword evidence="1" id="KW-1133">Transmembrane helix</keyword>
<protein>
    <submittedName>
        <fullName evidence="2">Uncharacterized protein</fullName>
    </submittedName>
</protein>
<dbReference type="Proteomes" id="UP000632195">
    <property type="component" value="Unassembled WGS sequence"/>
</dbReference>
<dbReference type="AlphaFoldDB" id="A0AA37BRX5"/>
<reference evidence="2" key="2">
    <citation type="submission" date="2022-09" db="EMBL/GenBank/DDBJ databases">
        <authorList>
            <person name="Sun Q."/>
            <person name="Ohkuma M."/>
        </authorList>
    </citation>
    <scope>NUCLEOTIDE SEQUENCE</scope>
    <source>
        <strain evidence="2">JCM 13583</strain>
    </source>
</reference>
<feature type="transmembrane region" description="Helical" evidence="1">
    <location>
        <begin position="45"/>
        <end position="68"/>
    </location>
</feature>
<accession>A0AA37BRX5</accession>
<comment type="caution">
    <text evidence="2">The sequence shown here is derived from an EMBL/GenBank/DDBJ whole genome shotgun (WGS) entry which is preliminary data.</text>
</comment>
<evidence type="ECO:0000313" key="2">
    <source>
        <dbReference type="EMBL" id="GGM76460.1"/>
    </source>
</evidence>
<evidence type="ECO:0000256" key="1">
    <source>
        <dbReference type="SAM" id="Phobius"/>
    </source>
</evidence>
<sequence length="145" mass="14971">MRGITIALLVLLVAQFWLGMSINLEVSLPVMHLGAIGSLVYYGGHFRFVLAHIVNGSAILALSLALLGSALKTRSAALKASSAITVASVTGAITNGVLFLMSGQFFGFSIGMAMSAVSVLLSCAAILYYVGLHMGLAEPNIGQGN</sequence>
<feature type="transmembrane region" description="Helical" evidence="1">
    <location>
        <begin position="80"/>
        <end position="100"/>
    </location>
</feature>
<name>A0AA37BRX5_9ARCH</name>
<dbReference type="RefSeq" id="WP_188681448.1">
    <property type="nucleotide sequence ID" value="NZ_BMNY01000002.1"/>
</dbReference>